<dbReference type="CDD" id="cd00712">
    <property type="entry name" value="AsnB"/>
    <property type="match status" value="1"/>
</dbReference>
<dbReference type="EMBL" id="PJBV01000035">
    <property type="protein sequence ID" value="PKH37428.1"/>
    <property type="molecule type" value="Genomic_DNA"/>
</dbReference>
<dbReference type="STRING" id="748909.SAMN05192575_101404"/>
<gene>
    <name evidence="13" type="primary">asnB</name>
    <name evidence="13" type="ORF">CXG46_18425</name>
    <name evidence="14" type="ORF">SAMN05192575_101404</name>
</gene>
<dbReference type="Proteomes" id="UP000233565">
    <property type="component" value="Unassembled WGS sequence"/>
</dbReference>
<dbReference type="InterPro" id="IPR006426">
    <property type="entry name" value="Asn_synth_AEB"/>
</dbReference>
<proteinExistence type="inferred from homology"/>
<keyword evidence="6" id="KW-0061">Asparagine biosynthesis</keyword>
<organism evidence="14 15">
    <name type="scientific">Nocardioides alpinus</name>
    <dbReference type="NCBI Taxonomy" id="748909"/>
    <lineage>
        <taxon>Bacteria</taxon>
        <taxon>Bacillati</taxon>
        <taxon>Actinomycetota</taxon>
        <taxon>Actinomycetes</taxon>
        <taxon>Propionibacteriales</taxon>
        <taxon>Nocardioidaceae</taxon>
        <taxon>Nocardioides</taxon>
    </lineage>
</organism>
<dbReference type="RefSeq" id="WP_091193574.1">
    <property type="nucleotide sequence ID" value="NZ_FOKC01000001.1"/>
</dbReference>
<keyword evidence="6" id="KW-0028">Amino-acid biosynthesis</keyword>
<dbReference type="InterPro" id="IPR029055">
    <property type="entry name" value="Ntn_hydrolases_N"/>
</dbReference>
<dbReference type="InterPro" id="IPR033738">
    <property type="entry name" value="AsnB_N"/>
</dbReference>
<comment type="catalytic activity">
    <reaction evidence="8">
        <text>L-aspartate + L-glutamine + ATP + H2O = L-asparagine + L-glutamate + AMP + diphosphate + H(+)</text>
        <dbReference type="Rhea" id="RHEA:12228"/>
        <dbReference type="ChEBI" id="CHEBI:15377"/>
        <dbReference type="ChEBI" id="CHEBI:15378"/>
        <dbReference type="ChEBI" id="CHEBI:29985"/>
        <dbReference type="ChEBI" id="CHEBI:29991"/>
        <dbReference type="ChEBI" id="CHEBI:30616"/>
        <dbReference type="ChEBI" id="CHEBI:33019"/>
        <dbReference type="ChEBI" id="CHEBI:58048"/>
        <dbReference type="ChEBI" id="CHEBI:58359"/>
        <dbReference type="ChEBI" id="CHEBI:456215"/>
        <dbReference type="EC" id="6.3.5.4"/>
    </reaction>
</comment>
<protein>
    <recommendedName>
        <fullName evidence="3">asparagine synthase (glutamine-hydrolyzing)</fullName>
        <ecNumber evidence="3">6.3.5.4</ecNumber>
    </recommendedName>
</protein>
<dbReference type="EC" id="6.3.5.4" evidence="3"/>
<reference evidence="14" key="1">
    <citation type="submission" date="2016-10" db="EMBL/GenBank/DDBJ databases">
        <authorList>
            <person name="de Groot N.N."/>
        </authorList>
    </citation>
    <scope>NUCLEOTIDE SEQUENCE [LARGE SCALE GENOMIC DNA]</scope>
    <source>
        <strain evidence="14">CGMCC 1.10697</strain>
    </source>
</reference>
<keyword evidence="5 9" id="KW-0067">ATP-binding</keyword>
<dbReference type="InterPro" id="IPR014729">
    <property type="entry name" value="Rossmann-like_a/b/a_fold"/>
</dbReference>
<dbReference type="GO" id="GO:0006529">
    <property type="term" value="P:asparagine biosynthetic process"/>
    <property type="evidence" value="ECO:0007669"/>
    <property type="project" value="UniProtKB-KW"/>
</dbReference>
<dbReference type="SUPFAM" id="SSF52402">
    <property type="entry name" value="Adenine nucleotide alpha hydrolases-like"/>
    <property type="match status" value="1"/>
</dbReference>
<reference evidence="13 16" key="2">
    <citation type="submission" date="2017-12" db="EMBL/GenBank/DDBJ databases">
        <title>Pharmacopeia of the Arctic Ocean.</title>
        <authorList>
            <person name="Collins E."/>
            <person name="Ducluzeau A.-L."/>
        </authorList>
    </citation>
    <scope>NUCLEOTIDE SEQUENCE [LARGE SCALE GENOMIC DNA]</scope>
    <source>
        <strain evidence="13 16">DSM 23325</strain>
    </source>
</reference>
<evidence type="ECO:0000259" key="12">
    <source>
        <dbReference type="PROSITE" id="PS51278"/>
    </source>
</evidence>
<keyword evidence="7" id="KW-0315">Glutamine amidotransferase</keyword>
<dbReference type="InterPro" id="IPR017932">
    <property type="entry name" value="GATase_2_dom"/>
</dbReference>
<evidence type="ECO:0000256" key="8">
    <source>
        <dbReference type="ARBA" id="ARBA00048741"/>
    </source>
</evidence>
<keyword evidence="4 9" id="KW-0547">Nucleotide-binding</keyword>
<dbReference type="InterPro" id="IPR001962">
    <property type="entry name" value="Asn_synthase"/>
</dbReference>
<evidence type="ECO:0000256" key="2">
    <source>
        <dbReference type="ARBA" id="ARBA00005752"/>
    </source>
</evidence>
<evidence type="ECO:0000256" key="10">
    <source>
        <dbReference type="PIRSR" id="PIRSR001589-3"/>
    </source>
</evidence>
<dbReference type="AlphaFoldDB" id="A0A1I0VRD3"/>
<dbReference type="PANTHER" id="PTHR43284">
    <property type="entry name" value="ASPARAGINE SYNTHETASE (GLUTAMINE-HYDROLYZING)"/>
    <property type="match status" value="1"/>
</dbReference>
<dbReference type="PIRSF" id="PIRSF001589">
    <property type="entry name" value="Asn_synthetase_glu-h"/>
    <property type="match status" value="1"/>
</dbReference>
<dbReference type="GO" id="GO:0004066">
    <property type="term" value="F:asparagine synthase (glutamine-hydrolyzing) activity"/>
    <property type="evidence" value="ECO:0007669"/>
    <property type="project" value="UniProtKB-EC"/>
</dbReference>
<evidence type="ECO:0000256" key="5">
    <source>
        <dbReference type="ARBA" id="ARBA00022840"/>
    </source>
</evidence>
<dbReference type="Gene3D" id="3.40.50.620">
    <property type="entry name" value="HUPs"/>
    <property type="match status" value="1"/>
</dbReference>
<dbReference type="InterPro" id="IPR051786">
    <property type="entry name" value="ASN_synthetase/amidase"/>
</dbReference>
<evidence type="ECO:0000313" key="13">
    <source>
        <dbReference type="EMBL" id="PKH37428.1"/>
    </source>
</evidence>
<evidence type="ECO:0000256" key="9">
    <source>
        <dbReference type="PIRSR" id="PIRSR001589-2"/>
    </source>
</evidence>
<dbReference type="PANTHER" id="PTHR43284:SF1">
    <property type="entry name" value="ASPARAGINE SYNTHETASE"/>
    <property type="match status" value="1"/>
</dbReference>
<feature type="site" description="Important for beta-aspartyl-AMP intermediate formation" evidence="10">
    <location>
        <position position="361"/>
    </location>
</feature>
<comment type="pathway">
    <text evidence="1">Amino-acid biosynthesis; L-asparagine biosynthesis; L-asparagine from L-aspartate (L-Gln route): step 1/1.</text>
</comment>
<feature type="compositionally biased region" description="Low complexity" evidence="11">
    <location>
        <begin position="595"/>
        <end position="606"/>
    </location>
</feature>
<name>A0A1I0VRD3_9ACTN</name>
<dbReference type="SUPFAM" id="SSF56235">
    <property type="entry name" value="N-terminal nucleophile aminohydrolases (Ntn hydrolases)"/>
    <property type="match status" value="1"/>
</dbReference>
<dbReference type="PROSITE" id="PS51278">
    <property type="entry name" value="GATASE_TYPE_2"/>
    <property type="match status" value="1"/>
</dbReference>
<evidence type="ECO:0000256" key="1">
    <source>
        <dbReference type="ARBA" id="ARBA00005187"/>
    </source>
</evidence>
<sequence>MSGIGGVRAFSPGAFTTSTLQGMAEALRHRGPDASSTWVGPDLGLTHTRMEVVDAAHAHQPMHSADGRWVVVLDGEVVNHDSLRSHLDYPFRTSGDTEVVVAGLAVEGISFVERLRGPFALVAHDLRTDTTHLVRDRLGVLPLYYRHVPGGIAFGSEIKALLALGPRPEVDGRSLDAYLTSSVVPAPDTLFEGVKKVRPAHRVTIMPRGHLEEHHYWAPPEGDPEEIWTAGDAIEAVGDGIRDAVRVAVATDAAVGAHLSGALGSSLLVAEMQQLRGGAPLHTFSVGFTEQPSDELRWARHVSELLGTEHHEVALQATDVDELWGRLSWHRDAPISAPGDVAVFGLARAAREHVRVVVSDEGTEELFGVQPQHRLARRVAERSAALPTPLRSRVTGPAERRLGAVFTTAERRRLLSAEPPRERVLPPVLGADPLDRQSRQDLQHWLPDHLLERADRLSMAASVAWRPALLDHHLVELAFRLPASLRFRPGTPRWVLKEVARPMLPDHVVDHRPARSAMPLDAWFREDLRDSARDRLTGRESWAGRTLDRAFVHALVEGHERGGHEAGRLWTLLALEMWHECFFGTPPTAPRPRRATTSAVAPSRRH</sequence>
<dbReference type="Proteomes" id="UP000199113">
    <property type="component" value="Unassembled WGS sequence"/>
</dbReference>
<accession>A0A1I0VRD3</accession>
<feature type="region of interest" description="Disordered" evidence="11">
    <location>
        <begin position="586"/>
        <end position="606"/>
    </location>
</feature>
<evidence type="ECO:0000313" key="15">
    <source>
        <dbReference type="Proteomes" id="UP000199113"/>
    </source>
</evidence>
<feature type="domain" description="Glutamine amidotransferase type-2" evidence="12">
    <location>
        <begin position="2"/>
        <end position="208"/>
    </location>
</feature>
<dbReference type="GO" id="GO:0005829">
    <property type="term" value="C:cytosol"/>
    <property type="evidence" value="ECO:0007669"/>
    <property type="project" value="TreeGrafter"/>
</dbReference>
<keyword evidence="16" id="KW-1185">Reference proteome</keyword>
<dbReference type="NCBIfam" id="TIGR01536">
    <property type="entry name" value="asn_synth_AEB"/>
    <property type="match status" value="1"/>
</dbReference>
<feature type="binding site" evidence="9">
    <location>
        <position position="286"/>
    </location>
    <ligand>
        <name>ATP</name>
        <dbReference type="ChEBI" id="CHEBI:30616"/>
    </ligand>
</feature>
<dbReference type="CDD" id="cd01991">
    <property type="entry name" value="Asn_synthase_B_C"/>
    <property type="match status" value="1"/>
</dbReference>
<evidence type="ECO:0000313" key="16">
    <source>
        <dbReference type="Proteomes" id="UP000233565"/>
    </source>
</evidence>
<evidence type="ECO:0000256" key="3">
    <source>
        <dbReference type="ARBA" id="ARBA00012737"/>
    </source>
</evidence>
<dbReference type="Pfam" id="PF00733">
    <property type="entry name" value="Asn_synthase"/>
    <property type="match status" value="1"/>
</dbReference>
<evidence type="ECO:0000256" key="7">
    <source>
        <dbReference type="ARBA" id="ARBA00022962"/>
    </source>
</evidence>
<evidence type="ECO:0000313" key="14">
    <source>
        <dbReference type="EMBL" id="SFA78901.1"/>
    </source>
</evidence>
<evidence type="ECO:0000256" key="6">
    <source>
        <dbReference type="ARBA" id="ARBA00022888"/>
    </source>
</evidence>
<evidence type="ECO:0000256" key="11">
    <source>
        <dbReference type="SAM" id="MobiDB-lite"/>
    </source>
</evidence>
<dbReference type="EMBL" id="FOKC01000001">
    <property type="protein sequence ID" value="SFA78901.1"/>
    <property type="molecule type" value="Genomic_DNA"/>
</dbReference>
<dbReference type="Gene3D" id="3.60.20.10">
    <property type="entry name" value="Glutamine Phosphoribosylpyrophosphate, subunit 1, domain 1"/>
    <property type="match status" value="1"/>
</dbReference>
<dbReference type="GO" id="GO:0005524">
    <property type="term" value="F:ATP binding"/>
    <property type="evidence" value="ECO:0007669"/>
    <property type="project" value="UniProtKB-KW"/>
</dbReference>
<dbReference type="OrthoDB" id="9763290at2"/>
<comment type="similarity">
    <text evidence="2">Belongs to the asparagine synthetase family.</text>
</comment>
<feature type="binding site" evidence="9">
    <location>
        <position position="96"/>
    </location>
    <ligand>
        <name>L-glutamine</name>
        <dbReference type="ChEBI" id="CHEBI:58359"/>
    </ligand>
</feature>
<dbReference type="Pfam" id="PF13537">
    <property type="entry name" value="GATase_7"/>
    <property type="match status" value="1"/>
</dbReference>
<evidence type="ECO:0000256" key="4">
    <source>
        <dbReference type="ARBA" id="ARBA00022741"/>
    </source>
</evidence>